<name>A0AAN9RPZ5_PSOTE</name>
<reference evidence="2 3" key="1">
    <citation type="submission" date="2024-01" db="EMBL/GenBank/DDBJ databases">
        <title>The genomes of 5 underutilized Papilionoideae crops provide insights into root nodulation and disease resistanc.</title>
        <authorList>
            <person name="Jiang F."/>
        </authorList>
    </citation>
    <scope>NUCLEOTIDE SEQUENCE [LARGE SCALE GENOMIC DNA]</scope>
    <source>
        <strain evidence="2">DUOXIRENSHENG_FW03</strain>
        <tissue evidence="2">Leaves</tissue>
    </source>
</reference>
<keyword evidence="3" id="KW-1185">Reference proteome</keyword>
<dbReference type="Proteomes" id="UP001386955">
    <property type="component" value="Unassembled WGS sequence"/>
</dbReference>
<keyword evidence="1" id="KW-1133">Transmembrane helix</keyword>
<evidence type="ECO:0000313" key="2">
    <source>
        <dbReference type="EMBL" id="KAK7380704.1"/>
    </source>
</evidence>
<evidence type="ECO:0000256" key="1">
    <source>
        <dbReference type="SAM" id="Phobius"/>
    </source>
</evidence>
<comment type="caution">
    <text evidence="2">The sequence shown here is derived from an EMBL/GenBank/DDBJ whole genome shotgun (WGS) entry which is preliminary data.</text>
</comment>
<accession>A0AAN9RPZ5</accession>
<sequence>MPKNCKNAKAIGISSKGIAVPAMSINPLRNGYSENSAQLRASTDHRKRHLLCFGVFSELALKTPIALAFLAINGSNWIILINFQLTTM</sequence>
<dbReference type="AlphaFoldDB" id="A0AAN9RPZ5"/>
<gene>
    <name evidence="2" type="ORF">VNO78_33219</name>
</gene>
<evidence type="ECO:0000313" key="3">
    <source>
        <dbReference type="Proteomes" id="UP001386955"/>
    </source>
</evidence>
<organism evidence="2 3">
    <name type="scientific">Psophocarpus tetragonolobus</name>
    <name type="common">Winged bean</name>
    <name type="synonym">Dolichos tetragonolobus</name>
    <dbReference type="NCBI Taxonomy" id="3891"/>
    <lineage>
        <taxon>Eukaryota</taxon>
        <taxon>Viridiplantae</taxon>
        <taxon>Streptophyta</taxon>
        <taxon>Embryophyta</taxon>
        <taxon>Tracheophyta</taxon>
        <taxon>Spermatophyta</taxon>
        <taxon>Magnoliopsida</taxon>
        <taxon>eudicotyledons</taxon>
        <taxon>Gunneridae</taxon>
        <taxon>Pentapetalae</taxon>
        <taxon>rosids</taxon>
        <taxon>fabids</taxon>
        <taxon>Fabales</taxon>
        <taxon>Fabaceae</taxon>
        <taxon>Papilionoideae</taxon>
        <taxon>50 kb inversion clade</taxon>
        <taxon>NPAAA clade</taxon>
        <taxon>indigoferoid/millettioid clade</taxon>
        <taxon>Phaseoleae</taxon>
        <taxon>Psophocarpus</taxon>
    </lineage>
</organism>
<protein>
    <submittedName>
        <fullName evidence="2">Uncharacterized protein</fullName>
    </submittedName>
</protein>
<feature type="transmembrane region" description="Helical" evidence="1">
    <location>
        <begin position="50"/>
        <end position="72"/>
    </location>
</feature>
<keyword evidence="1" id="KW-0472">Membrane</keyword>
<keyword evidence="1" id="KW-0812">Transmembrane</keyword>
<dbReference type="EMBL" id="JAYMYS010000009">
    <property type="protein sequence ID" value="KAK7380704.1"/>
    <property type="molecule type" value="Genomic_DNA"/>
</dbReference>
<proteinExistence type="predicted"/>